<proteinExistence type="predicted"/>
<name>A0A7X6DIJ5_9BURK</name>
<dbReference type="GO" id="GO:0009276">
    <property type="term" value="C:Gram-negative-bacterium-type cell wall"/>
    <property type="evidence" value="ECO:0007669"/>
    <property type="project" value="InterPro"/>
</dbReference>
<dbReference type="RefSeq" id="WP_168108944.1">
    <property type="nucleotide sequence ID" value="NZ_VTOX01000007.1"/>
</dbReference>
<accession>A0A7X6DIJ5</accession>
<organism evidence="2 3">
    <name type="scientific">Ramlibacter lithotrophicus</name>
    <dbReference type="NCBI Taxonomy" id="2606681"/>
    <lineage>
        <taxon>Bacteria</taxon>
        <taxon>Pseudomonadati</taxon>
        <taxon>Pseudomonadota</taxon>
        <taxon>Betaproteobacteria</taxon>
        <taxon>Burkholderiales</taxon>
        <taxon>Comamonadaceae</taxon>
        <taxon>Ramlibacter</taxon>
    </lineage>
</organism>
<dbReference type="Pfam" id="PF05134">
    <property type="entry name" value="T2SSL"/>
    <property type="match status" value="1"/>
</dbReference>
<dbReference type="SUPFAM" id="SSF53067">
    <property type="entry name" value="Actin-like ATPase domain"/>
    <property type="match status" value="1"/>
</dbReference>
<dbReference type="Proteomes" id="UP000521868">
    <property type="component" value="Unassembled WGS sequence"/>
</dbReference>
<dbReference type="InterPro" id="IPR024230">
    <property type="entry name" value="GspL_cyto_dom"/>
</dbReference>
<dbReference type="Gene3D" id="3.30.420.380">
    <property type="match status" value="1"/>
</dbReference>
<gene>
    <name evidence="2" type="ORF">RAMLITH_18515</name>
</gene>
<feature type="domain" description="GspL cytoplasmic actin-ATPase-like" evidence="1">
    <location>
        <begin position="30"/>
        <end position="210"/>
    </location>
</feature>
<reference evidence="2 3" key="1">
    <citation type="journal article" date="2020" name="Nature">
        <title>Bacterial chemolithoautotrophy via manganese oxidation.</title>
        <authorList>
            <person name="Yu H."/>
            <person name="Leadbetter J.R."/>
        </authorList>
    </citation>
    <scope>NUCLEOTIDE SEQUENCE [LARGE SCALE GENOMIC DNA]</scope>
    <source>
        <strain evidence="2 3">RBP-1</strain>
    </source>
</reference>
<comment type="caution">
    <text evidence="2">The sequence shown here is derived from an EMBL/GenBank/DDBJ whole genome shotgun (WGS) entry which is preliminary data.</text>
</comment>
<dbReference type="GO" id="GO:0015627">
    <property type="term" value="C:type II protein secretion system complex"/>
    <property type="evidence" value="ECO:0007669"/>
    <property type="project" value="InterPro"/>
</dbReference>
<dbReference type="InterPro" id="IPR043129">
    <property type="entry name" value="ATPase_NBD"/>
</dbReference>
<dbReference type="NCBIfam" id="TIGR01709">
    <property type="entry name" value="typeII_sec_gspL"/>
    <property type="match status" value="1"/>
</dbReference>
<protein>
    <submittedName>
        <fullName evidence="2">General secretion pathway protein GspL</fullName>
    </submittedName>
</protein>
<dbReference type="EMBL" id="VTOX01000007">
    <property type="protein sequence ID" value="NKE67820.1"/>
    <property type="molecule type" value="Genomic_DNA"/>
</dbReference>
<evidence type="ECO:0000313" key="3">
    <source>
        <dbReference type="Proteomes" id="UP000521868"/>
    </source>
</evidence>
<keyword evidence="3" id="KW-1185">Reference proteome</keyword>
<dbReference type="InterPro" id="IPR007812">
    <property type="entry name" value="T2SS_protein-GspL"/>
</dbReference>
<sequence length="402" mass="42609">MSALIVLLPPDPASASAEYQYVVTTDGVAADSHGSAQAALLPLPRRGGTEVVAVVPAAKISWHQVVLPKGSTAASPRLRSVLEGLLEDQLLDEPEALHFALPPQVRSGVPVWVATCDRTWLRDAMQALDAAQRPVARIVPEFAPQGESVLHALGDPQQPVLVLAGGEGVITLPLAAQALSLLPSLPEATRCVAEPAVAALAEQVLQHRPELQQAPQRWLQAAQSDWDLAQFEFSSSGRARAMKKIGTAWADLLAAPQWRAARWGAVLLVVLNLVGLNAWAWRERAALEDKRVAMRQILTGTFPHVKVAVDPPVQMGKEVAALRQTTGAVSSRDLEAMLGALSSGPLPQRPAAAIEYSSGELRVRGIASNQDEAEPLMSALAGQGYNAALQGEMLVVTKGGTP</sequence>
<evidence type="ECO:0000259" key="1">
    <source>
        <dbReference type="Pfam" id="PF05134"/>
    </source>
</evidence>
<dbReference type="AlphaFoldDB" id="A0A7X6DIJ5"/>
<dbReference type="GO" id="GO:0015628">
    <property type="term" value="P:protein secretion by the type II secretion system"/>
    <property type="evidence" value="ECO:0007669"/>
    <property type="project" value="InterPro"/>
</dbReference>
<evidence type="ECO:0000313" key="2">
    <source>
        <dbReference type="EMBL" id="NKE67820.1"/>
    </source>
</evidence>